<dbReference type="InterPro" id="IPR002401">
    <property type="entry name" value="Cyt_P450_E_grp-I"/>
</dbReference>
<dbReference type="PRINTS" id="PR00463">
    <property type="entry name" value="EP450I"/>
</dbReference>
<name>A0A9P9WBY9_9PEZI</name>
<dbReference type="GO" id="GO:0004497">
    <property type="term" value="F:monooxygenase activity"/>
    <property type="evidence" value="ECO:0007669"/>
    <property type="project" value="UniProtKB-KW"/>
</dbReference>
<dbReference type="EMBL" id="JAFIMR010000045">
    <property type="protein sequence ID" value="KAI1856200.1"/>
    <property type="molecule type" value="Genomic_DNA"/>
</dbReference>
<evidence type="ECO:0000256" key="5">
    <source>
        <dbReference type="ARBA" id="ARBA00023002"/>
    </source>
</evidence>
<evidence type="ECO:0000256" key="6">
    <source>
        <dbReference type="ARBA" id="ARBA00023004"/>
    </source>
</evidence>
<dbReference type="AlphaFoldDB" id="A0A9P9WBY9"/>
<evidence type="ECO:0000256" key="7">
    <source>
        <dbReference type="ARBA" id="ARBA00023033"/>
    </source>
</evidence>
<comment type="cofactor">
    <cofactor evidence="1 8">
        <name>heme</name>
        <dbReference type="ChEBI" id="CHEBI:30413"/>
    </cofactor>
</comment>
<keyword evidence="4 8" id="KW-0479">Metal-binding</keyword>
<dbReference type="InterPro" id="IPR017972">
    <property type="entry name" value="Cyt_P450_CS"/>
</dbReference>
<dbReference type="GO" id="GO:0016705">
    <property type="term" value="F:oxidoreductase activity, acting on paired donors, with incorporation or reduction of molecular oxygen"/>
    <property type="evidence" value="ECO:0007669"/>
    <property type="project" value="InterPro"/>
</dbReference>
<reference evidence="10" key="1">
    <citation type="submission" date="2021-03" db="EMBL/GenBank/DDBJ databases">
        <title>Revisited historic fungal species revealed as producer of novel bioactive compounds through whole genome sequencing and comparative genomics.</title>
        <authorList>
            <person name="Vignolle G.A."/>
            <person name="Hochenegger N."/>
            <person name="Mach R.L."/>
            <person name="Mach-Aigner A.R."/>
            <person name="Javad Rahimi M."/>
            <person name="Salim K.A."/>
            <person name="Chan C.M."/>
            <person name="Lim L.B.L."/>
            <person name="Cai F."/>
            <person name="Druzhinina I.S."/>
            <person name="U'Ren J.M."/>
            <person name="Derntl C."/>
        </authorList>
    </citation>
    <scope>NUCLEOTIDE SEQUENCE</scope>
    <source>
        <strain evidence="10">TUCIM 5799</strain>
    </source>
</reference>
<dbReference type="GO" id="GO:0020037">
    <property type="term" value="F:heme binding"/>
    <property type="evidence" value="ECO:0007669"/>
    <property type="project" value="InterPro"/>
</dbReference>
<evidence type="ECO:0000256" key="1">
    <source>
        <dbReference type="ARBA" id="ARBA00001971"/>
    </source>
</evidence>
<dbReference type="InterPro" id="IPR001128">
    <property type="entry name" value="Cyt_P450"/>
</dbReference>
<evidence type="ECO:0000256" key="8">
    <source>
        <dbReference type="PIRSR" id="PIRSR602401-1"/>
    </source>
</evidence>
<gene>
    <name evidence="10" type="ORF">JX265_011712</name>
</gene>
<dbReference type="GO" id="GO:0005506">
    <property type="term" value="F:iron ion binding"/>
    <property type="evidence" value="ECO:0007669"/>
    <property type="project" value="InterPro"/>
</dbReference>
<keyword evidence="7 9" id="KW-0503">Monooxygenase</keyword>
<dbReference type="Gene3D" id="1.10.630.10">
    <property type="entry name" value="Cytochrome P450"/>
    <property type="match status" value="1"/>
</dbReference>
<keyword evidence="11" id="KW-1185">Reference proteome</keyword>
<evidence type="ECO:0000313" key="11">
    <source>
        <dbReference type="Proteomes" id="UP000829685"/>
    </source>
</evidence>
<organism evidence="10 11">
    <name type="scientific">Neoarthrinium moseri</name>
    <dbReference type="NCBI Taxonomy" id="1658444"/>
    <lineage>
        <taxon>Eukaryota</taxon>
        <taxon>Fungi</taxon>
        <taxon>Dikarya</taxon>
        <taxon>Ascomycota</taxon>
        <taxon>Pezizomycotina</taxon>
        <taxon>Sordariomycetes</taxon>
        <taxon>Xylariomycetidae</taxon>
        <taxon>Amphisphaeriales</taxon>
        <taxon>Apiosporaceae</taxon>
        <taxon>Neoarthrinium</taxon>
    </lineage>
</organism>
<keyword evidence="3 8" id="KW-0349">Heme</keyword>
<dbReference type="SUPFAM" id="SSF48264">
    <property type="entry name" value="Cytochrome P450"/>
    <property type="match status" value="1"/>
</dbReference>
<comment type="caution">
    <text evidence="10">The sequence shown here is derived from an EMBL/GenBank/DDBJ whole genome shotgun (WGS) entry which is preliminary data.</text>
</comment>
<evidence type="ECO:0000256" key="3">
    <source>
        <dbReference type="ARBA" id="ARBA00022617"/>
    </source>
</evidence>
<keyword evidence="5 9" id="KW-0560">Oxidoreductase</keyword>
<protein>
    <submittedName>
        <fullName evidence="10">Uncharacterized protein</fullName>
    </submittedName>
</protein>
<dbReference type="PROSITE" id="PS00086">
    <property type="entry name" value="CYTOCHROME_P450"/>
    <property type="match status" value="1"/>
</dbReference>
<comment type="similarity">
    <text evidence="2 9">Belongs to the cytochrome P450 family.</text>
</comment>
<evidence type="ECO:0000313" key="10">
    <source>
        <dbReference type="EMBL" id="KAI1856200.1"/>
    </source>
</evidence>
<evidence type="ECO:0000256" key="9">
    <source>
        <dbReference type="RuleBase" id="RU000461"/>
    </source>
</evidence>
<feature type="binding site" description="axial binding residue" evidence="8">
    <location>
        <position position="84"/>
    </location>
    <ligand>
        <name>heme</name>
        <dbReference type="ChEBI" id="CHEBI:30413"/>
    </ligand>
    <ligandPart>
        <name>Fe</name>
        <dbReference type="ChEBI" id="CHEBI:18248"/>
    </ligandPart>
</feature>
<accession>A0A9P9WBY9</accession>
<proteinExistence type="inferred from homology"/>
<evidence type="ECO:0000256" key="4">
    <source>
        <dbReference type="ARBA" id="ARBA00022723"/>
    </source>
</evidence>
<dbReference type="InterPro" id="IPR050121">
    <property type="entry name" value="Cytochrome_P450_monoxygenase"/>
</dbReference>
<sequence length="275" mass="31019">MEGMRMSPALGTRLHRVAPDRELVYNQWRIPASTPVGMTTLLMHMDASVFPEPKTFDPERWINPETRKRAEKAYAPFSRGTRDCIGMHLAWAELYLVISTLVQRFDFDFAVIPSVILILVATSSSQLSKDRACSVAWFLIQRHDGRGSPGLDVPHEYHTLRYRGIQEAARLRGLRIGLASETLLVREALGYLAEAIGDGRCLEASFMTDKKMTQAQATMLLVYFSSEPGLRNVAQYADMEQVHKGVPQPTTFGKYLEREKSAVSATYPPQEQVIR</sequence>
<dbReference type="Pfam" id="PF00067">
    <property type="entry name" value="p450"/>
    <property type="match status" value="1"/>
</dbReference>
<dbReference type="Proteomes" id="UP000829685">
    <property type="component" value="Unassembled WGS sequence"/>
</dbReference>
<keyword evidence="6 8" id="KW-0408">Iron</keyword>
<dbReference type="PANTHER" id="PTHR24305">
    <property type="entry name" value="CYTOCHROME P450"/>
    <property type="match status" value="1"/>
</dbReference>
<dbReference type="InterPro" id="IPR036396">
    <property type="entry name" value="Cyt_P450_sf"/>
</dbReference>
<dbReference type="PANTHER" id="PTHR24305:SF157">
    <property type="entry name" value="N-ACETYLTRYPTOPHAN 6-HYDROXYLASE IVOC-RELATED"/>
    <property type="match status" value="1"/>
</dbReference>
<evidence type="ECO:0000256" key="2">
    <source>
        <dbReference type="ARBA" id="ARBA00010617"/>
    </source>
</evidence>